<dbReference type="Proteomes" id="UP001257627">
    <property type="component" value="Unassembled WGS sequence"/>
</dbReference>
<accession>A0ABU3V4X8</accession>
<organism evidence="1 2">
    <name type="scientific">Streptomyces mirabilis</name>
    <dbReference type="NCBI Taxonomy" id="68239"/>
    <lineage>
        <taxon>Bacteria</taxon>
        <taxon>Bacillati</taxon>
        <taxon>Actinomycetota</taxon>
        <taxon>Actinomycetes</taxon>
        <taxon>Kitasatosporales</taxon>
        <taxon>Streptomycetaceae</taxon>
        <taxon>Streptomyces</taxon>
    </lineage>
</organism>
<dbReference type="RefSeq" id="WP_240362653.1">
    <property type="nucleotide sequence ID" value="NZ_CP107955.1"/>
</dbReference>
<dbReference type="EMBL" id="JARAKF010000002">
    <property type="protein sequence ID" value="MDU9000794.1"/>
    <property type="molecule type" value="Genomic_DNA"/>
</dbReference>
<comment type="caution">
    <text evidence="1">The sequence shown here is derived from an EMBL/GenBank/DDBJ whole genome shotgun (WGS) entry which is preliminary data.</text>
</comment>
<reference evidence="1 2" key="1">
    <citation type="submission" date="2023-02" db="EMBL/GenBank/DDBJ databases">
        <authorList>
            <person name="Maleckis M."/>
        </authorList>
    </citation>
    <scope>NUCLEOTIDE SEQUENCE [LARGE SCALE GENOMIC DNA]</scope>
    <source>
        <strain evidence="1 2">P8-A2</strain>
    </source>
</reference>
<protein>
    <submittedName>
        <fullName evidence="1">Uncharacterized protein</fullName>
    </submittedName>
</protein>
<evidence type="ECO:0000313" key="2">
    <source>
        <dbReference type="Proteomes" id="UP001257627"/>
    </source>
</evidence>
<sequence>MSDGHNAIEVPAAAVYALGMQRSDVTRDDGTWVGLSLDVQDRHQPGLCVFTAGAQLLVSQMSQPVLLAVVDEQHEGVDFWRTDGYRSFVPPLRADAGRALAGSPERWAHRFAQYLIDSPGSPLHEGRWLLSCESPLQRWRHADASHAEYWSSMLVDGHPNGYIDWFLHAHAWEVLSLRPMPDADDSRVKAYRRQAREGTLPPVLLWWVSGLDCHLILDGHARFAAAVAESVEPPLLQLHRTVPRDDLAARTEEAVCFYEDELARFAGLRAIHGPAVPDGAATAGPQLVRLLHDLNTAEQPTWAWPLPGGEKQWRRIAREVTDSQNWPCT</sequence>
<gene>
    <name evidence="1" type="ORF">PU648_52605</name>
</gene>
<name>A0ABU3V4X8_9ACTN</name>
<proteinExistence type="predicted"/>
<evidence type="ECO:0000313" key="1">
    <source>
        <dbReference type="EMBL" id="MDU9000794.1"/>
    </source>
</evidence>
<keyword evidence="2" id="KW-1185">Reference proteome</keyword>